<evidence type="ECO:0000256" key="1">
    <source>
        <dbReference type="SAM" id="MobiDB-lite"/>
    </source>
</evidence>
<dbReference type="Proteomes" id="UP000095009">
    <property type="component" value="Unassembled WGS sequence"/>
</dbReference>
<reference evidence="2 3" key="1">
    <citation type="journal article" date="2016" name="Proc. Natl. Acad. Sci. U.S.A.">
        <title>Comparative genomics of biotechnologically important yeasts.</title>
        <authorList>
            <person name="Riley R."/>
            <person name="Haridas S."/>
            <person name="Wolfe K.H."/>
            <person name="Lopes M.R."/>
            <person name="Hittinger C.T."/>
            <person name="Goeker M."/>
            <person name="Salamov A.A."/>
            <person name="Wisecaver J.H."/>
            <person name="Long T.M."/>
            <person name="Calvey C.H."/>
            <person name="Aerts A.L."/>
            <person name="Barry K.W."/>
            <person name="Choi C."/>
            <person name="Clum A."/>
            <person name="Coughlan A.Y."/>
            <person name="Deshpande S."/>
            <person name="Douglass A.P."/>
            <person name="Hanson S.J."/>
            <person name="Klenk H.-P."/>
            <person name="LaButti K.M."/>
            <person name="Lapidus A."/>
            <person name="Lindquist E.A."/>
            <person name="Lipzen A.M."/>
            <person name="Meier-Kolthoff J.P."/>
            <person name="Ohm R.A."/>
            <person name="Otillar R.P."/>
            <person name="Pangilinan J.L."/>
            <person name="Peng Y."/>
            <person name="Rokas A."/>
            <person name="Rosa C.A."/>
            <person name="Scheuner C."/>
            <person name="Sibirny A.A."/>
            <person name="Slot J.C."/>
            <person name="Stielow J.B."/>
            <person name="Sun H."/>
            <person name="Kurtzman C.P."/>
            <person name="Blackwell M."/>
            <person name="Grigoriev I.V."/>
            <person name="Jeffries T.W."/>
        </authorList>
    </citation>
    <scope>NUCLEOTIDE SEQUENCE [LARGE SCALE GENOMIC DNA]</scope>
    <source>
        <strain evidence="2 3">DSM 6958</strain>
    </source>
</reference>
<dbReference type="EMBL" id="KV454406">
    <property type="protein sequence ID" value="ODQ67728.1"/>
    <property type="molecule type" value="Genomic_DNA"/>
</dbReference>
<evidence type="ECO:0000313" key="2">
    <source>
        <dbReference type="EMBL" id="ODQ67728.1"/>
    </source>
</evidence>
<keyword evidence="3" id="KW-1185">Reference proteome</keyword>
<evidence type="ECO:0000313" key="3">
    <source>
        <dbReference type="Proteomes" id="UP000095009"/>
    </source>
</evidence>
<gene>
    <name evidence="2" type="ORF">NADFUDRAFT_39149</name>
</gene>
<feature type="compositionally biased region" description="Polar residues" evidence="1">
    <location>
        <begin position="40"/>
        <end position="52"/>
    </location>
</feature>
<accession>A0A1E3PR12</accession>
<dbReference type="AlphaFoldDB" id="A0A1E3PR12"/>
<feature type="region of interest" description="Disordered" evidence="1">
    <location>
        <begin position="25"/>
        <end position="52"/>
    </location>
</feature>
<name>A0A1E3PR12_9ASCO</name>
<proteinExistence type="predicted"/>
<organism evidence="2 3">
    <name type="scientific">Nadsonia fulvescens var. elongata DSM 6958</name>
    <dbReference type="NCBI Taxonomy" id="857566"/>
    <lineage>
        <taxon>Eukaryota</taxon>
        <taxon>Fungi</taxon>
        <taxon>Dikarya</taxon>
        <taxon>Ascomycota</taxon>
        <taxon>Saccharomycotina</taxon>
        <taxon>Dipodascomycetes</taxon>
        <taxon>Dipodascales</taxon>
        <taxon>Dipodascales incertae sedis</taxon>
        <taxon>Nadsonia</taxon>
    </lineage>
</organism>
<protein>
    <submittedName>
        <fullName evidence="2">Uncharacterized protein</fullName>
    </submittedName>
</protein>
<sequence length="540" mass="60710">MNFIAAIPTPIEPILDEIETGGFGHLPKWPRSSEKEKSKVSGQKPSSRSLVSGVSFVPQASKKGFTKLDKQVATKLESNLFLARNTPKYKERMGNFGALNQCLSDEEKCSARKGLSTTSSVVKKVDTESMLLKFKQKFGQNNDNINYTGKNKFILSDYENLYSFSSFTPASFSSIRAIDNVDALRNNAVIFNGVGNLSIRSVTGDNSNSPDNQRAIDNISMLPQESLDIPRLNPDDHERALLNSAASDDRTANIIYDDEVPDYRYVYSTNEIASIPDEILFQDIRYSEPSILVQNNDNIQEETLSLDLANNEQNPLEASSSSLIGIDNRRQFPPYYPYEDLSELEPSLSADARTLHFVSEYPVSESDGTQITTSRKPHPRESSLTAFINSSFPMPSPYNSISNTLNTHFSEDLLRFIPPDSVQYSLNSLNDSFRNYYGKDDTFDRPTPMTTASPCIAADMPLFYPQNIEKLSKINTEILVLSHDDLDFKAALDYVPPGSYSSQEKEIVKKTRVNSTKLRESKFAKRLINLFKRVQRDQTE</sequence>